<evidence type="ECO:0000256" key="13">
    <source>
        <dbReference type="SAM" id="MobiDB-lite"/>
    </source>
</evidence>
<evidence type="ECO:0000256" key="3">
    <source>
        <dbReference type="ARBA" id="ARBA00006793"/>
    </source>
</evidence>
<dbReference type="InterPro" id="IPR038729">
    <property type="entry name" value="Rad50/SbcC_AAA"/>
</dbReference>
<dbReference type="GO" id="GO:0003684">
    <property type="term" value="F:damaged DNA binding"/>
    <property type="evidence" value="ECO:0007669"/>
    <property type="project" value="TreeGrafter"/>
</dbReference>
<dbReference type="OMA" id="NERIELH"/>
<keyword evidence="10" id="KW-0234">DNA repair</keyword>
<evidence type="ECO:0000256" key="5">
    <source>
        <dbReference type="ARBA" id="ARBA00022741"/>
    </source>
</evidence>
<name>X6N6X3_RETFI</name>
<evidence type="ECO:0000256" key="7">
    <source>
        <dbReference type="ARBA" id="ARBA00022840"/>
    </source>
</evidence>
<evidence type="ECO:0000256" key="4">
    <source>
        <dbReference type="ARBA" id="ARBA00022454"/>
    </source>
</evidence>
<dbReference type="EMBL" id="ASPP01011107">
    <property type="protein sequence ID" value="ETO22020.1"/>
    <property type="molecule type" value="Genomic_DNA"/>
</dbReference>
<dbReference type="GO" id="GO:0016887">
    <property type="term" value="F:ATP hydrolysis activity"/>
    <property type="evidence" value="ECO:0007669"/>
    <property type="project" value="InterPro"/>
</dbReference>
<feature type="compositionally biased region" description="Acidic residues" evidence="13">
    <location>
        <begin position="61"/>
        <end position="70"/>
    </location>
</feature>
<gene>
    <name evidence="15" type="ORF">RFI_15182</name>
</gene>
<proteinExistence type="inferred from homology"/>
<feature type="coiled-coil region" evidence="12">
    <location>
        <begin position="278"/>
        <end position="342"/>
    </location>
</feature>
<dbReference type="PANTHER" id="PTHR19306:SF6">
    <property type="entry name" value="STRUCTURAL MAINTENANCE OF CHROMOSOMES PROTEIN 6"/>
    <property type="match status" value="1"/>
</dbReference>
<feature type="compositionally biased region" description="Basic residues" evidence="13">
    <location>
        <begin position="30"/>
        <end position="42"/>
    </location>
</feature>
<feature type="compositionally biased region" description="Basic and acidic residues" evidence="13">
    <location>
        <begin position="83"/>
        <end position="106"/>
    </location>
</feature>
<dbReference type="GO" id="GO:0000724">
    <property type="term" value="P:double-strand break repair via homologous recombination"/>
    <property type="evidence" value="ECO:0007669"/>
    <property type="project" value="TreeGrafter"/>
</dbReference>
<dbReference type="Proteomes" id="UP000023152">
    <property type="component" value="Unassembled WGS sequence"/>
</dbReference>
<evidence type="ECO:0000256" key="9">
    <source>
        <dbReference type="ARBA" id="ARBA00023172"/>
    </source>
</evidence>
<evidence type="ECO:0000313" key="16">
    <source>
        <dbReference type="Proteomes" id="UP000023152"/>
    </source>
</evidence>
<dbReference type="AlphaFoldDB" id="X6N6X3"/>
<reference evidence="15 16" key="1">
    <citation type="journal article" date="2013" name="Curr. Biol.">
        <title>The Genome of the Foraminiferan Reticulomyxa filosa.</title>
        <authorList>
            <person name="Glockner G."/>
            <person name="Hulsmann N."/>
            <person name="Schleicher M."/>
            <person name="Noegel A.A."/>
            <person name="Eichinger L."/>
            <person name="Gallinger C."/>
            <person name="Pawlowski J."/>
            <person name="Sierra R."/>
            <person name="Euteneuer U."/>
            <person name="Pillet L."/>
            <person name="Moustafa A."/>
            <person name="Platzer M."/>
            <person name="Groth M."/>
            <person name="Szafranski K."/>
            <person name="Schliwa M."/>
        </authorList>
    </citation>
    <scope>NUCLEOTIDE SEQUENCE [LARGE SCALE GENOMIC DNA]</scope>
</reference>
<feature type="region of interest" description="Disordered" evidence="13">
    <location>
        <begin position="1"/>
        <end position="107"/>
    </location>
</feature>
<dbReference type="GO" id="GO:0005524">
    <property type="term" value="F:ATP binding"/>
    <property type="evidence" value="ECO:0007669"/>
    <property type="project" value="UniProtKB-KW"/>
</dbReference>
<dbReference type="GO" id="GO:0035861">
    <property type="term" value="C:site of double-strand break"/>
    <property type="evidence" value="ECO:0007669"/>
    <property type="project" value="TreeGrafter"/>
</dbReference>
<keyword evidence="4" id="KW-0158">Chromosome</keyword>
<evidence type="ECO:0000256" key="8">
    <source>
        <dbReference type="ARBA" id="ARBA00023054"/>
    </source>
</evidence>
<evidence type="ECO:0000256" key="6">
    <source>
        <dbReference type="ARBA" id="ARBA00022763"/>
    </source>
</evidence>
<dbReference type="Pfam" id="PF13476">
    <property type="entry name" value="AAA_23"/>
    <property type="match status" value="1"/>
</dbReference>
<accession>X6N6X3</accession>
<evidence type="ECO:0000256" key="10">
    <source>
        <dbReference type="ARBA" id="ARBA00023204"/>
    </source>
</evidence>
<evidence type="ECO:0000256" key="1">
    <source>
        <dbReference type="ARBA" id="ARBA00004123"/>
    </source>
</evidence>
<keyword evidence="8 12" id="KW-0175">Coiled coil</keyword>
<dbReference type="SUPFAM" id="SSF52540">
    <property type="entry name" value="P-loop containing nucleoside triphosphate hydrolases"/>
    <property type="match status" value="1"/>
</dbReference>
<keyword evidence="16" id="KW-1185">Reference proteome</keyword>
<evidence type="ECO:0000256" key="2">
    <source>
        <dbReference type="ARBA" id="ARBA00004286"/>
    </source>
</evidence>
<keyword evidence="9" id="KW-0233">DNA recombination</keyword>
<dbReference type="InterPro" id="IPR027417">
    <property type="entry name" value="P-loop_NTPase"/>
</dbReference>
<feature type="coiled-coil region" evidence="12">
    <location>
        <begin position="442"/>
        <end position="528"/>
    </location>
</feature>
<sequence length="531" mass="62102">MEGKKKKEDDTNFEATARAMDLERTNNQTKSKKQDKRKPKKRTYSELSAENGLNSAIEAKEEVDDNNEKEEEFRNRRKKKSRTINDSDSSHNEEDNAPKIKEEADLPKPGTIRRVELINFLCHGNFSIDLRPHINIICGRNGSGKSAIEAAISMGLGASARKTGRGERLVEVIKDREEWCRIRLFINNSGSERFEKYGEEIIIQRELRKNSTGNATSTFAVLDGQQKKKASGLQAVKEITEALNIRVDNPCVILKQETAKQFLTSTKDNAKFGMFMQASELQEMEEKLNETDSKLEEANNEHDKICEESKHIQFQYEQAKKRMQQIENLKKYDEQVIELRRQLQWREWVEVQQETKKSENEYDKSVNDIKRVEDFIDKQSKQLETKRTEKDTVEKQMSQGTEFDQTVKAKHGDLEVLRQEKVKLDNESRECHGTKKSHETLMAQQQTTYQRLLKDIETEQARVNRNQQRGQLEQIEKEIQTCLQRLQTLRPQQQELETRVSSNRDLDVRQQEEQLRLLQRQNEVLQQNITR</sequence>
<evidence type="ECO:0000256" key="12">
    <source>
        <dbReference type="SAM" id="Coils"/>
    </source>
</evidence>
<keyword evidence="5" id="KW-0547">Nucleotide-binding</keyword>
<dbReference type="GO" id="GO:0030915">
    <property type="term" value="C:Smc5-Smc6 complex"/>
    <property type="evidence" value="ECO:0007669"/>
    <property type="project" value="TreeGrafter"/>
</dbReference>
<protein>
    <submittedName>
        <fullName evidence="15">Structural maintenance of chromosomes protein</fullName>
    </submittedName>
</protein>
<comment type="caution">
    <text evidence="15">The sequence shown here is derived from an EMBL/GenBank/DDBJ whole genome shotgun (WGS) entry which is preliminary data.</text>
</comment>
<feature type="non-terminal residue" evidence="15">
    <location>
        <position position="531"/>
    </location>
</feature>
<dbReference type="GO" id="GO:0005634">
    <property type="term" value="C:nucleus"/>
    <property type="evidence" value="ECO:0007669"/>
    <property type="project" value="UniProtKB-SubCell"/>
</dbReference>
<feature type="compositionally biased region" description="Polar residues" evidence="13">
    <location>
        <begin position="45"/>
        <end position="54"/>
    </location>
</feature>
<organism evidence="15 16">
    <name type="scientific">Reticulomyxa filosa</name>
    <dbReference type="NCBI Taxonomy" id="46433"/>
    <lineage>
        <taxon>Eukaryota</taxon>
        <taxon>Sar</taxon>
        <taxon>Rhizaria</taxon>
        <taxon>Retaria</taxon>
        <taxon>Foraminifera</taxon>
        <taxon>Monothalamids</taxon>
        <taxon>Reticulomyxidae</taxon>
        <taxon>Reticulomyxa</taxon>
    </lineage>
</organism>
<comment type="subcellular location">
    <subcellularLocation>
        <location evidence="2">Chromosome</location>
    </subcellularLocation>
    <subcellularLocation>
        <location evidence="1">Nucleus</location>
    </subcellularLocation>
</comment>
<dbReference type="GO" id="GO:0003697">
    <property type="term" value="F:single-stranded DNA binding"/>
    <property type="evidence" value="ECO:0007669"/>
    <property type="project" value="TreeGrafter"/>
</dbReference>
<evidence type="ECO:0000313" key="15">
    <source>
        <dbReference type="EMBL" id="ETO22020.1"/>
    </source>
</evidence>
<dbReference type="Gene3D" id="3.40.50.300">
    <property type="entry name" value="P-loop containing nucleotide triphosphate hydrolases"/>
    <property type="match status" value="1"/>
</dbReference>
<dbReference type="OrthoDB" id="10072614at2759"/>
<keyword evidence="7" id="KW-0067">ATP-binding</keyword>
<comment type="similarity">
    <text evidence="3">Belongs to the SMC family. SMC6 subfamily.</text>
</comment>
<feature type="compositionally biased region" description="Basic and acidic residues" evidence="13">
    <location>
        <begin position="1"/>
        <end position="10"/>
    </location>
</feature>
<evidence type="ECO:0000256" key="11">
    <source>
        <dbReference type="ARBA" id="ARBA00023242"/>
    </source>
</evidence>
<dbReference type="PANTHER" id="PTHR19306">
    <property type="entry name" value="STRUCTURAL MAINTENANCE OF CHROMOSOMES 5,6 SMC5, SMC6"/>
    <property type="match status" value="1"/>
</dbReference>
<evidence type="ECO:0000259" key="14">
    <source>
        <dbReference type="Pfam" id="PF13476"/>
    </source>
</evidence>
<keyword evidence="6" id="KW-0227">DNA damage</keyword>
<keyword evidence="11" id="KW-0539">Nucleus</keyword>
<feature type="domain" description="Rad50/SbcC-type AAA" evidence="14">
    <location>
        <begin position="114"/>
        <end position="340"/>
    </location>
</feature>